<dbReference type="PANTHER" id="PTHR30061:SF50">
    <property type="entry name" value="MALTOSE_MALTODEXTRIN-BINDING PERIPLASMIC PROTEIN"/>
    <property type="match status" value="1"/>
</dbReference>
<evidence type="ECO:0000256" key="3">
    <source>
        <dbReference type="ARBA" id="ARBA00022729"/>
    </source>
</evidence>
<dbReference type="GO" id="GO:0015768">
    <property type="term" value="P:maltose transport"/>
    <property type="evidence" value="ECO:0007669"/>
    <property type="project" value="TreeGrafter"/>
</dbReference>
<dbReference type="Pfam" id="PF01547">
    <property type="entry name" value="SBP_bac_1"/>
    <property type="match status" value="1"/>
</dbReference>
<keyword evidence="2" id="KW-0813">Transport</keyword>
<comment type="similarity">
    <text evidence="1">Belongs to the bacterial solute-binding protein 1 family.</text>
</comment>
<organism evidence="4 5">
    <name type="scientific">Saccharothrix texasensis</name>
    <dbReference type="NCBI Taxonomy" id="103734"/>
    <lineage>
        <taxon>Bacteria</taxon>
        <taxon>Bacillati</taxon>
        <taxon>Actinomycetota</taxon>
        <taxon>Actinomycetes</taxon>
        <taxon>Pseudonocardiales</taxon>
        <taxon>Pseudonocardiaceae</taxon>
        <taxon>Saccharothrix</taxon>
    </lineage>
</organism>
<keyword evidence="3" id="KW-0732">Signal</keyword>
<dbReference type="GO" id="GO:1901982">
    <property type="term" value="F:maltose binding"/>
    <property type="evidence" value="ECO:0007669"/>
    <property type="project" value="TreeGrafter"/>
</dbReference>
<comment type="caution">
    <text evidence="4">The sequence shown here is derived from an EMBL/GenBank/DDBJ whole genome shotgun (WGS) entry which is preliminary data.</text>
</comment>
<dbReference type="InterPro" id="IPR006059">
    <property type="entry name" value="SBP"/>
</dbReference>
<dbReference type="Gene3D" id="3.40.190.10">
    <property type="entry name" value="Periplasmic binding protein-like II"/>
    <property type="match status" value="2"/>
</dbReference>
<keyword evidence="5" id="KW-1185">Reference proteome</keyword>
<evidence type="ECO:0000313" key="4">
    <source>
        <dbReference type="EMBL" id="ROP38846.1"/>
    </source>
</evidence>
<dbReference type="CDD" id="cd14747">
    <property type="entry name" value="PBP2_MalE"/>
    <property type="match status" value="1"/>
</dbReference>
<dbReference type="GO" id="GO:0055052">
    <property type="term" value="C:ATP-binding cassette (ABC) transporter complex, substrate-binding subunit-containing"/>
    <property type="evidence" value="ECO:0007669"/>
    <property type="project" value="TreeGrafter"/>
</dbReference>
<accession>A0A3N1H8U3</accession>
<sequence length="438" mass="45543">MGSGHGERAHNVKGWRGLAVGAAALAVAVAGCGTSSDGGSGNSGEPKTLTVWLMDGSAPTTLTDALNKEFQDSHPGVTVKYEIQKWNGIQEKLTTALTSNNPPDVIELGNTQTAKFAAEETLTDLSADVADLNGDQWLGGLEDSLTWDGKKYGLPFYAANRTVIYRTDLFEAAGITAAPKSRDEWVAAIEKLKTANAADPDFQPLYLPGQSWYVLLSFIWDEGGDVAKSQGSAWAGALDTPEAKAGLEFYKKLVDTSGTKAPKDADEATPQQMEVFATGKVGMMIGLPWELAGAVKANADLKEKTSAFAIPSKTAGKTAPVFLGGSNLAIPGNSKNADLAKEYLKLLSSAKYQGMLAEGGAVPGTSTDTSKLATTPLGKALAESAPNGKVTPTTPSWAAVEAGQNPLKDMLTAYLTGAKPLDQATADANAALSKTLGG</sequence>
<gene>
    <name evidence="4" type="ORF">EDD40_4211</name>
</gene>
<reference evidence="4 5" key="1">
    <citation type="submission" date="2018-11" db="EMBL/GenBank/DDBJ databases">
        <title>Sequencing the genomes of 1000 actinobacteria strains.</title>
        <authorList>
            <person name="Klenk H.-P."/>
        </authorList>
    </citation>
    <scope>NUCLEOTIDE SEQUENCE [LARGE SCALE GENOMIC DNA]</scope>
    <source>
        <strain evidence="4 5">DSM 44231</strain>
    </source>
</reference>
<dbReference type="PANTHER" id="PTHR30061">
    <property type="entry name" value="MALTOSE-BINDING PERIPLASMIC PROTEIN"/>
    <property type="match status" value="1"/>
</dbReference>
<proteinExistence type="inferred from homology"/>
<dbReference type="GO" id="GO:0042956">
    <property type="term" value="P:maltodextrin transmembrane transport"/>
    <property type="evidence" value="ECO:0007669"/>
    <property type="project" value="TreeGrafter"/>
</dbReference>
<evidence type="ECO:0000313" key="5">
    <source>
        <dbReference type="Proteomes" id="UP000268727"/>
    </source>
</evidence>
<dbReference type="AlphaFoldDB" id="A0A3N1H8U3"/>
<dbReference type="Proteomes" id="UP000268727">
    <property type="component" value="Unassembled WGS sequence"/>
</dbReference>
<evidence type="ECO:0000256" key="2">
    <source>
        <dbReference type="ARBA" id="ARBA00022448"/>
    </source>
</evidence>
<protein>
    <submittedName>
        <fullName evidence="4">Carbohydrate ABC transporter substrate-binding protein (CUT1 family)</fullName>
    </submittedName>
</protein>
<evidence type="ECO:0000256" key="1">
    <source>
        <dbReference type="ARBA" id="ARBA00008520"/>
    </source>
</evidence>
<dbReference type="EMBL" id="RJKM01000001">
    <property type="protein sequence ID" value="ROP38846.1"/>
    <property type="molecule type" value="Genomic_DNA"/>
</dbReference>
<dbReference type="SUPFAM" id="SSF53850">
    <property type="entry name" value="Periplasmic binding protein-like II"/>
    <property type="match status" value="1"/>
</dbReference>
<name>A0A3N1H8U3_9PSEU</name>